<dbReference type="AlphaFoldDB" id="A0A834SR09"/>
<reference evidence="1" key="1">
    <citation type="submission" date="2020-09" db="EMBL/GenBank/DDBJ databases">
        <title>Genome-Enabled Discovery of Anthraquinone Biosynthesis in Senna tora.</title>
        <authorList>
            <person name="Kang S.-H."/>
            <person name="Pandey R.P."/>
            <person name="Lee C.-M."/>
            <person name="Sim J.-S."/>
            <person name="Jeong J.-T."/>
            <person name="Choi B.-S."/>
            <person name="Jung M."/>
            <person name="Ginzburg D."/>
            <person name="Zhao K."/>
            <person name="Won S.Y."/>
            <person name="Oh T.-J."/>
            <person name="Yu Y."/>
            <person name="Kim N.-H."/>
            <person name="Lee O.R."/>
            <person name="Lee T.-H."/>
            <person name="Bashyal P."/>
            <person name="Kim T.-S."/>
            <person name="Lee W.-H."/>
            <person name="Kawkins C."/>
            <person name="Kim C.-K."/>
            <person name="Kim J.S."/>
            <person name="Ahn B.O."/>
            <person name="Rhee S.Y."/>
            <person name="Sohng J.K."/>
        </authorList>
    </citation>
    <scope>NUCLEOTIDE SEQUENCE</scope>
    <source>
        <tissue evidence="1">Leaf</tissue>
    </source>
</reference>
<evidence type="ECO:0000313" key="2">
    <source>
        <dbReference type="Proteomes" id="UP000634136"/>
    </source>
</evidence>
<proteinExistence type="predicted"/>
<dbReference type="InterPro" id="IPR052929">
    <property type="entry name" value="RNase_H-like_EbsB-rel"/>
</dbReference>
<sequence>MRIQTYSHVSIPDTYLFAVSCWLLWKRRNDWIFNSNNRNNLDIIPTIDAHVRFVMEASSLNSVINFVSMNEIFREYKWNPPDEGWIKFNTDGSYNLNSSDICCGGVARDYNGNWIAGFLRKLGRGDVLSAKLWGTWFTL</sequence>
<accession>A0A834SR09</accession>
<protein>
    <submittedName>
        <fullName evidence="1">Putative ribonuclease H-like domain-containing protein</fullName>
    </submittedName>
</protein>
<dbReference type="OrthoDB" id="1431454at2759"/>
<keyword evidence="2" id="KW-1185">Reference proteome</keyword>
<evidence type="ECO:0000313" key="1">
    <source>
        <dbReference type="EMBL" id="KAF7801779.1"/>
    </source>
</evidence>
<gene>
    <name evidence="1" type="ORF">G2W53_040890</name>
</gene>
<comment type="caution">
    <text evidence="1">The sequence shown here is derived from an EMBL/GenBank/DDBJ whole genome shotgun (WGS) entry which is preliminary data.</text>
</comment>
<name>A0A834SR09_9FABA</name>
<dbReference type="PANTHER" id="PTHR47074">
    <property type="entry name" value="BNAC02G40300D PROTEIN"/>
    <property type="match status" value="1"/>
</dbReference>
<dbReference type="Proteomes" id="UP000634136">
    <property type="component" value="Unassembled WGS sequence"/>
</dbReference>
<dbReference type="EMBL" id="JAAIUW010000013">
    <property type="protein sequence ID" value="KAF7801779.1"/>
    <property type="molecule type" value="Genomic_DNA"/>
</dbReference>
<organism evidence="1 2">
    <name type="scientific">Senna tora</name>
    <dbReference type="NCBI Taxonomy" id="362788"/>
    <lineage>
        <taxon>Eukaryota</taxon>
        <taxon>Viridiplantae</taxon>
        <taxon>Streptophyta</taxon>
        <taxon>Embryophyta</taxon>
        <taxon>Tracheophyta</taxon>
        <taxon>Spermatophyta</taxon>
        <taxon>Magnoliopsida</taxon>
        <taxon>eudicotyledons</taxon>
        <taxon>Gunneridae</taxon>
        <taxon>Pentapetalae</taxon>
        <taxon>rosids</taxon>
        <taxon>fabids</taxon>
        <taxon>Fabales</taxon>
        <taxon>Fabaceae</taxon>
        <taxon>Caesalpinioideae</taxon>
        <taxon>Cassia clade</taxon>
        <taxon>Senna</taxon>
    </lineage>
</organism>
<dbReference type="PANTHER" id="PTHR47074:SF11">
    <property type="entry name" value="REVERSE TRANSCRIPTASE-LIKE PROTEIN"/>
    <property type="match status" value="1"/>
</dbReference>